<dbReference type="PANTHER" id="PTHR37839">
    <property type="entry name" value="NA(+)-TRANSLOCATING NADH-QUINONE REDUCTASE SUBUNIT A"/>
    <property type="match status" value="1"/>
</dbReference>
<evidence type="ECO:0000256" key="8">
    <source>
        <dbReference type="HAMAP-Rule" id="MF_00425"/>
    </source>
</evidence>
<evidence type="ECO:0000256" key="6">
    <source>
        <dbReference type="ARBA" id="ARBA00023075"/>
    </source>
</evidence>
<keyword evidence="13" id="KW-1185">Reference proteome</keyword>
<evidence type="ECO:0000256" key="5">
    <source>
        <dbReference type="ARBA" id="ARBA00023065"/>
    </source>
</evidence>
<comment type="similarity">
    <text evidence="8">Belongs to the NqrA family.</text>
</comment>
<keyword evidence="4 8" id="KW-0915">Sodium</keyword>
<keyword evidence="5 8" id="KW-0406">Ion transport</keyword>
<dbReference type="Pfam" id="PF24836">
    <property type="entry name" value="NQRA_2nd"/>
    <property type="match status" value="1"/>
</dbReference>
<comment type="function">
    <text evidence="8">NQR complex catalyzes the reduction of ubiquinone-1 to ubiquinol by two successive reactions, coupled with the transport of Na(+) ions from the cytoplasm to the periplasm. NqrA to NqrE are probably involved in the second step, the conversion of ubisemiquinone to ubiquinol.</text>
</comment>
<evidence type="ECO:0000259" key="11">
    <source>
        <dbReference type="Pfam" id="PF24836"/>
    </source>
</evidence>
<keyword evidence="7 8" id="KW-0739">Sodium transport</keyword>
<evidence type="ECO:0000313" key="13">
    <source>
        <dbReference type="Proteomes" id="UP000198729"/>
    </source>
</evidence>
<dbReference type="GO" id="GO:0006814">
    <property type="term" value="P:sodium ion transport"/>
    <property type="evidence" value="ECO:0007669"/>
    <property type="project" value="UniProtKB-UniRule"/>
</dbReference>
<dbReference type="PANTHER" id="PTHR37839:SF1">
    <property type="entry name" value="NA(+)-TRANSLOCATING NADH-QUINONE REDUCTASE SUBUNIT A"/>
    <property type="match status" value="1"/>
</dbReference>
<evidence type="ECO:0000259" key="9">
    <source>
        <dbReference type="Pfam" id="PF05896"/>
    </source>
</evidence>
<dbReference type="STRING" id="51642.NSMM_400007"/>
<dbReference type="EMBL" id="FMWO01000048">
    <property type="protein sequence ID" value="SCZ85529.1"/>
    <property type="molecule type" value="Genomic_DNA"/>
</dbReference>
<organism evidence="12 13">
    <name type="scientific">Nitrosomonas mobilis</name>
    <dbReference type="NCBI Taxonomy" id="51642"/>
    <lineage>
        <taxon>Bacteria</taxon>
        <taxon>Pseudomonadati</taxon>
        <taxon>Pseudomonadota</taxon>
        <taxon>Betaproteobacteria</taxon>
        <taxon>Nitrosomonadales</taxon>
        <taxon>Nitrosomonadaceae</taxon>
        <taxon>Nitrosomonas</taxon>
    </lineage>
</organism>
<evidence type="ECO:0000256" key="3">
    <source>
        <dbReference type="ARBA" id="ARBA00023027"/>
    </source>
</evidence>
<dbReference type="InterPro" id="IPR056147">
    <property type="entry name" value="NQRA_N"/>
</dbReference>
<gene>
    <name evidence="8 12" type="primary">nqrA</name>
    <name evidence="12" type="ORF">NSMM_400007</name>
</gene>
<dbReference type="GO" id="GO:0016655">
    <property type="term" value="F:oxidoreductase activity, acting on NAD(P)H, quinone or similar compound as acceptor"/>
    <property type="evidence" value="ECO:0007669"/>
    <property type="project" value="UniProtKB-UniRule"/>
</dbReference>
<protein>
    <recommendedName>
        <fullName evidence="8">Na(+)-translocating NADH-quinone reductase subunit A</fullName>
        <shortName evidence="8">Na(+)-NQR subunit A</shortName>
        <shortName evidence="8">Na(+)-translocating NQR subunit A</shortName>
        <ecNumber evidence="8">7.2.1.1</ecNumber>
    </recommendedName>
    <alternativeName>
        <fullName evidence="8">NQR complex subunit A</fullName>
    </alternativeName>
    <alternativeName>
        <fullName evidence="8">NQR-1 subunit A</fullName>
    </alternativeName>
</protein>
<evidence type="ECO:0000313" key="12">
    <source>
        <dbReference type="EMBL" id="SCZ85529.1"/>
    </source>
</evidence>
<feature type="domain" description="NqrA second alpha/beta" evidence="11">
    <location>
        <begin position="127"/>
        <end position="274"/>
    </location>
</feature>
<dbReference type="InterPro" id="IPR008703">
    <property type="entry name" value="NqrA"/>
</dbReference>
<accession>A0A1G5SGL0</accession>
<keyword evidence="12" id="KW-0560">Oxidoreductase</keyword>
<sequence length="466" mass="51253">MENLPNQSGKSLHIKLRKGLDLPIEGTPAQQVDDAPSVSHIAVMGIDFVDLKPDMRVVEGDHVRLGQALFSHKKLPDVIFTSPGAGKIEAIHRGTRRKLLSVVIRLDEQEAEETFAQYTPEAIRTLTTDEVKVNLLASGLWTALRTRPFSKLPDPATRPAALFITAMDSNPLTADPASIIAAEGAAFGHGLQVLARLTDGPLWLCHDVQFTLPLAESTLSIPSLRLAAFSGPHPAGLPGTHIHFLHPVNLKTIVWYLNYQDVIAIGKLFTTGRLAVDRIVALGGPQVARPRLLRTRVGASIRELLADEDIDDNENRIISGSVWSGRHAVDELAYLGRHHLQVSIIRETQPREFLGWLRPGGNKFSSMNVFLSSLLRKRKAFEFSASQHGSPRAMIPINTFEEVMPLDILPAQLLRALLVADTDMAQKLGCLELDEEDLALCSFVCVGKHDYGAVLRDNLRLIEKEG</sequence>
<evidence type="ECO:0000259" key="10">
    <source>
        <dbReference type="Pfam" id="PF11973"/>
    </source>
</evidence>
<evidence type="ECO:0000256" key="1">
    <source>
        <dbReference type="ARBA" id="ARBA00022448"/>
    </source>
</evidence>
<feature type="domain" description="Na(+)-translocating NADH-quinone reductase subunit A C-terminal" evidence="10">
    <location>
        <begin position="279"/>
        <end position="328"/>
    </location>
</feature>
<dbReference type="AlphaFoldDB" id="A0A1G5SGL0"/>
<evidence type="ECO:0000256" key="7">
    <source>
        <dbReference type="ARBA" id="ARBA00023201"/>
    </source>
</evidence>
<proteinExistence type="inferred from homology"/>
<dbReference type="NCBIfam" id="NF003759">
    <property type="entry name" value="PRK05352.1-2"/>
    <property type="match status" value="1"/>
</dbReference>
<dbReference type="HAMAP" id="MF_00425">
    <property type="entry name" value="NqrA"/>
    <property type="match status" value="1"/>
</dbReference>
<comment type="catalytic activity">
    <reaction evidence="8">
        <text>a ubiquinone + n Na(+)(in) + NADH + H(+) = a ubiquinol + n Na(+)(out) + NAD(+)</text>
        <dbReference type="Rhea" id="RHEA:47748"/>
        <dbReference type="Rhea" id="RHEA-COMP:9565"/>
        <dbReference type="Rhea" id="RHEA-COMP:9566"/>
        <dbReference type="ChEBI" id="CHEBI:15378"/>
        <dbReference type="ChEBI" id="CHEBI:16389"/>
        <dbReference type="ChEBI" id="CHEBI:17976"/>
        <dbReference type="ChEBI" id="CHEBI:29101"/>
        <dbReference type="ChEBI" id="CHEBI:57540"/>
        <dbReference type="ChEBI" id="CHEBI:57945"/>
        <dbReference type="EC" id="7.2.1.1"/>
    </reaction>
</comment>
<reference evidence="12 13" key="1">
    <citation type="submission" date="2016-10" db="EMBL/GenBank/DDBJ databases">
        <authorList>
            <person name="de Groot N.N."/>
        </authorList>
    </citation>
    <scope>NUCLEOTIDE SEQUENCE [LARGE SCALE GENOMIC DNA]</scope>
    <source>
        <strain evidence="12">1</strain>
    </source>
</reference>
<comment type="subunit">
    <text evidence="8">Composed of six subunits; NqrA, NqrB, NqrC, NqrD, NqrE and NqrF.</text>
</comment>
<keyword evidence="2 8" id="KW-1278">Translocase</keyword>
<dbReference type="NCBIfam" id="TIGR01936">
    <property type="entry name" value="nqrA"/>
    <property type="match status" value="1"/>
</dbReference>
<feature type="domain" description="NqrA N-terminal barrel-sandwich hybrid" evidence="9">
    <location>
        <begin position="14"/>
        <end position="107"/>
    </location>
</feature>
<name>A0A1G5SGL0_9PROT</name>
<keyword evidence="6 8" id="KW-0830">Ubiquinone</keyword>
<dbReference type="Pfam" id="PF11973">
    <property type="entry name" value="NQRA_SLBB"/>
    <property type="match status" value="1"/>
</dbReference>
<keyword evidence="1 8" id="KW-0813">Transport</keyword>
<dbReference type="InterPro" id="IPR022615">
    <property type="entry name" value="NqrA_C_domain"/>
</dbReference>
<dbReference type="Proteomes" id="UP000198729">
    <property type="component" value="Unassembled WGS sequence"/>
</dbReference>
<dbReference type="EC" id="7.2.1.1" evidence="8"/>
<keyword evidence="3 8" id="KW-0520">NAD</keyword>
<dbReference type="InterPro" id="IPR056148">
    <property type="entry name" value="NQRA_2nd"/>
</dbReference>
<evidence type="ECO:0000256" key="2">
    <source>
        <dbReference type="ARBA" id="ARBA00022967"/>
    </source>
</evidence>
<dbReference type="RefSeq" id="WP_245654714.1">
    <property type="nucleotide sequence ID" value="NZ_FMWO01000048.1"/>
</dbReference>
<evidence type="ECO:0000256" key="4">
    <source>
        <dbReference type="ARBA" id="ARBA00023053"/>
    </source>
</evidence>
<dbReference type="Pfam" id="PF05896">
    <property type="entry name" value="NQRA_N"/>
    <property type="match status" value="1"/>
</dbReference>